<proteinExistence type="predicted"/>
<dbReference type="AlphaFoldDB" id="A0A078B3K2"/>
<keyword evidence="2" id="KW-1185">Reference proteome</keyword>
<dbReference type="EMBL" id="CCKQ01016938">
    <property type="protein sequence ID" value="CDW88831.1"/>
    <property type="molecule type" value="Genomic_DNA"/>
</dbReference>
<organism evidence="1 2">
    <name type="scientific">Stylonychia lemnae</name>
    <name type="common">Ciliate</name>
    <dbReference type="NCBI Taxonomy" id="5949"/>
    <lineage>
        <taxon>Eukaryota</taxon>
        <taxon>Sar</taxon>
        <taxon>Alveolata</taxon>
        <taxon>Ciliophora</taxon>
        <taxon>Intramacronucleata</taxon>
        <taxon>Spirotrichea</taxon>
        <taxon>Stichotrichia</taxon>
        <taxon>Sporadotrichida</taxon>
        <taxon>Oxytrichidae</taxon>
        <taxon>Stylonychinae</taxon>
        <taxon>Stylonychia</taxon>
    </lineage>
</organism>
<protein>
    <submittedName>
        <fullName evidence="1">Uncharacterized protein</fullName>
    </submittedName>
</protein>
<dbReference type="InParanoid" id="A0A078B3K2"/>
<dbReference type="OrthoDB" id="5952014at2759"/>
<accession>A0A078B3K2</accession>
<evidence type="ECO:0000313" key="1">
    <source>
        <dbReference type="EMBL" id="CDW88831.1"/>
    </source>
</evidence>
<evidence type="ECO:0000313" key="2">
    <source>
        <dbReference type="Proteomes" id="UP000039865"/>
    </source>
</evidence>
<reference evidence="1 2" key="1">
    <citation type="submission" date="2014-06" db="EMBL/GenBank/DDBJ databases">
        <authorList>
            <person name="Swart Estienne"/>
        </authorList>
    </citation>
    <scope>NUCLEOTIDE SEQUENCE [LARGE SCALE GENOMIC DNA]</scope>
    <source>
        <strain evidence="1 2">130c</strain>
    </source>
</reference>
<gene>
    <name evidence="1" type="primary">Contig10222.g10914</name>
    <name evidence="1" type="ORF">STYLEM_17956</name>
</gene>
<name>A0A078B3K2_STYLE</name>
<dbReference type="Proteomes" id="UP000039865">
    <property type="component" value="Unassembled WGS sequence"/>
</dbReference>
<sequence length="130" mass="14985">MGVKDNTQQTSAQTIKFKDYPWTAFYQYEGELYKMTLTSIKLENGQFSANGSDTIGDFNFQGIAQDGDFTFVKSYIGQHQMVYEGNFYPESEVIVGRWHQPDYEENTDLFIILPESKESNAAHFINQHSE</sequence>